<evidence type="ECO:0000313" key="10">
    <source>
        <dbReference type="Proteomes" id="UP000063234"/>
    </source>
</evidence>
<accession>A0A0S3QRH2</accession>
<dbReference type="Proteomes" id="UP000063234">
    <property type="component" value="Chromosome"/>
</dbReference>
<protein>
    <recommendedName>
        <fullName evidence="5">tRNA-dihydrouridine synthase</fullName>
        <ecNumber evidence="5">1.3.1.-</ecNumber>
    </recommendedName>
</protein>
<proteinExistence type="inferred from homology"/>
<dbReference type="PANTHER" id="PTHR45846">
    <property type="entry name" value="TRNA-DIHYDROURIDINE(47) SYNTHASE [NAD(P)(+)]-LIKE"/>
    <property type="match status" value="1"/>
</dbReference>
<dbReference type="GO" id="GO:0003723">
    <property type="term" value="F:RNA binding"/>
    <property type="evidence" value="ECO:0007669"/>
    <property type="project" value="TreeGrafter"/>
</dbReference>
<dbReference type="Pfam" id="PF01207">
    <property type="entry name" value="Dus"/>
    <property type="match status" value="1"/>
</dbReference>
<keyword evidence="7" id="KW-0547">Nucleotide-binding</keyword>
<evidence type="ECO:0000256" key="6">
    <source>
        <dbReference type="PIRSR" id="PIRSR006621-1"/>
    </source>
</evidence>
<evidence type="ECO:0000256" key="7">
    <source>
        <dbReference type="PIRSR" id="PIRSR006621-2"/>
    </source>
</evidence>
<comment type="function">
    <text evidence="5">Catalyzes the synthesis of 5,6-dihydrouridine (D), a modified base found in the D-loop of most tRNAs, via the reduction of the C5-C6 double bond in target uridines.</text>
</comment>
<feature type="domain" description="DUS-like FMN-binding" evidence="8">
    <location>
        <begin position="5"/>
        <end position="278"/>
    </location>
</feature>
<dbReference type="PATRIC" id="fig|1298851.3.peg.125"/>
<dbReference type="EMBL" id="AP013035">
    <property type="protein sequence ID" value="BAT70932.1"/>
    <property type="molecule type" value="Genomic_DNA"/>
</dbReference>
<evidence type="ECO:0000256" key="3">
    <source>
        <dbReference type="ARBA" id="ARBA00022694"/>
    </source>
</evidence>
<dbReference type="InterPro" id="IPR013785">
    <property type="entry name" value="Aldolase_TIM"/>
</dbReference>
<dbReference type="CDD" id="cd02801">
    <property type="entry name" value="DUS_like_FMN"/>
    <property type="match status" value="1"/>
</dbReference>
<reference evidence="10" key="1">
    <citation type="journal article" date="2018" name="Science">
        <title>A primordial and reversible TCA cycle in a facultatively chemolithoautotrophic thermophile.</title>
        <authorList>
            <person name="Nunoura T."/>
            <person name="Chikaraishi Y."/>
            <person name="Izaki R."/>
            <person name="Suwa T."/>
            <person name="Sato T."/>
            <person name="Harada T."/>
            <person name="Mori K."/>
            <person name="Kato Y."/>
            <person name="Miyazaki M."/>
            <person name="Shimamura S."/>
            <person name="Yanagawa K."/>
            <person name="Shuto A."/>
            <person name="Ohkouchi N."/>
            <person name="Fujita N."/>
            <person name="Takaki Y."/>
            <person name="Atomi H."/>
            <person name="Takai K."/>
        </authorList>
    </citation>
    <scope>NUCLEOTIDE SEQUENCE [LARGE SCALE GENOMIC DNA]</scope>
    <source>
        <strain evidence="10">DSM 17441 / JCM 13301 / NBRC 103674 / ABI70S6</strain>
    </source>
</reference>
<feature type="binding site" evidence="7">
    <location>
        <begin position="215"/>
        <end position="216"/>
    </location>
    <ligand>
        <name>FMN</name>
        <dbReference type="ChEBI" id="CHEBI:58210"/>
    </ligand>
</feature>
<keyword evidence="3 5" id="KW-0819">tRNA processing</keyword>
<comment type="similarity">
    <text evidence="5">Belongs to the dus family.</text>
</comment>
<sequence>MLLALAPMVDLTHAAFRELVAFYGSCDLFITEMVNVRYLKSIPPEKDPYLLIGEKDKPLWIQLVGKDLEDFREAIKKLNSLARFEGYNINFGCVKGKIQRFGWGARLLSDMSQIEKILDAVCETSKKPVSVKIRVPEKKADFHKILELLNSYPLAFVAIHARTPFDGFVKRAKWEWIKKAVELSKAPVIGNGDIFSPEDAAKRAESTGCKGVMIGRAALIRPWIFRDVKSYVTAKTLTTPPSPEEPIELMGQFIKKYLPHNWWEKRLNGFLKWYLQNFTYGAFLLKKSLKLPYEEKIKFLVNEVRELPLRKYPLTPYLN</sequence>
<dbReference type="PIRSF" id="PIRSF006621">
    <property type="entry name" value="Dus"/>
    <property type="match status" value="1"/>
</dbReference>
<evidence type="ECO:0000313" key="9">
    <source>
        <dbReference type="EMBL" id="BAT70932.1"/>
    </source>
</evidence>
<keyword evidence="10" id="KW-1185">Reference proteome</keyword>
<evidence type="ECO:0000256" key="5">
    <source>
        <dbReference type="PIRNR" id="PIRNR006621"/>
    </source>
</evidence>
<dbReference type="PANTHER" id="PTHR45846:SF1">
    <property type="entry name" value="TRNA-DIHYDROURIDINE(47) SYNTHASE [NAD(P)(+)]-LIKE"/>
    <property type="match status" value="1"/>
</dbReference>
<evidence type="ECO:0000256" key="1">
    <source>
        <dbReference type="ARBA" id="ARBA00022630"/>
    </source>
</evidence>
<feature type="binding site" evidence="7">
    <location>
        <position position="62"/>
    </location>
    <ligand>
        <name>FMN</name>
        <dbReference type="ChEBI" id="CHEBI:58210"/>
    </ligand>
</feature>
<feature type="active site" description="Proton donor" evidence="6">
    <location>
        <position position="93"/>
    </location>
</feature>
<dbReference type="KEGG" id="ttk:TST_0122"/>
<dbReference type="InterPro" id="IPR035587">
    <property type="entry name" value="DUS-like_FMN-bd"/>
</dbReference>
<feature type="binding site" evidence="7">
    <location>
        <begin position="7"/>
        <end position="9"/>
    </location>
    <ligand>
        <name>FMN</name>
        <dbReference type="ChEBI" id="CHEBI:58210"/>
    </ligand>
</feature>
<dbReference type="InterPro" id="IPR001269">
    <property type="entry name" value="DUS_fam"/>
</dbReference>
<evidence type="ECO:0000256" key="4">
    <source>
        <dbReference type="ARBA" id="ARBA00023002"/>
    </source>
</evidence>
<evidence type="ECO:0000256" key="2">
    <source>
        <dbReference type="ARBA" id="ARBA00022643"/>
    </source>
</evidence>
<dbReference type="Gene3D" id="3.20.20.70">
    <property type="entry name" value="Aldolase class I"/>
    <property type="match status" value="1"/>
</dbReference>
<dbReference type="AlphaFoldDB" id="A0A0S3QRH2"/>
<keyword evidence="1 5" id="KW-0285">Flavoprotein</keyword>
<keyword evidence="2 5" id="KW-0288">FMN</keyword>
<feature type="binding site" evidence="7">
    <location>
        <position position="132"/>
    </location>
    <ligand>
        <name>FMN</name>
        <dbReference type="ChEBI" id="CHEBI:58210"/>
    </ligand>
</feature>
<dbReference type="SUPFAM" id="SSF51395">
    <property type="entry name" value="FMN-linked oxidoreductases"/>
    <property type="match status" value="1"/>
</dbReference>
<organism evidence="9 10">
    <name type="scientific">Thermosulfidibacter takaii (strain DSM 17441 / JCM 13301 / NBRC 103674 / ABI70S6)</name>
    <dbReference type="NCBI Taxonomy" id="1298851"/>
    <lineage>
        <taxon>Bacteria</taxon>
        <taxon>Pseudomonadati</taxon>
        <taxon>Thermosulfidibacterota</taxon>
        <taxon>Thermosulfidibacteria</taxon>
        <taxon>Thermosulfidibacterales</taxon>
        <taxon>Thermosulfidibacteraceae</taxon>
    </lineage>
</organism>
<name>A0A0S3QRH2_THET7</name>
<dbReference type="STRING" id="1298851.TST_0122"/>
<comment type="cofactor">
    <cofactor evidence="5 7">
        <name>FMN</name>
        <dbReference type="ChEBI" id="CHEBI:58210"/>
    </cofactor>
</comment>
<dbReference type="GO" id="GO:0050660">
    <property type="term" value="F:flavin adenine dinucleotide binding"/>
    <property type="evidence" value="ECO:0007669"/>
    <property type="project" value="InterPro"/>
</dbReference>
<dbReference type="GO" id="GO:0017150">
    <property type="term" value="F:tRNA dihydrouridine synthase activity"/>
    <property type="evidence" value="ECO:0007669"/>
    <property type="project" value="InterPro"/>
</dbReference>
<gene>
    <name evidence="9" type="primary">dusB</name>
    <name evidence="9" type="ORF">TST_0122</name>
</gene>
<evidence type="ECO:0000259" key="8">
    <source>
        <dbReference type="Pfam" id="PF01207"/>
    </source>
</evidence>
<keyword evidence="4 5" id="KW-0560">Oxidoreductase</keyword>
<dbReference type="EC" id="1.3.1.-" evidence="5"/>
<feature type="binding site" evidence="7">
    <location>
        <position position="160"/>
    </location>
    <ligand>
        <name>FMN</name>
        <dbReference type="ChEBI" id="CHEBI:58210"/>
    </ligand>
</feature>